<feature type="compositionally biased region" description="Basic and acidic residues" evidence="7">
    <location>
        <begin position="754"/>
        <end position="766"/>
    </location>
</feature>
<keyword evidence="9" id="KW-0067">ATP-binding</keyword>
<dbReference type="InterPro" id="IPR013083">
    <property type="entry name" value="Znf_RING/FYVE/PHD"/>
</dbReference>
<dbReference type="InterPro" id="IPR011011">
    <property type="entry name" value="Znf_FYVE_PHD"/>
</dbReference>
<dbReference type="PROSITE" id="PS50016">
    <property type="entry name" value="ZF_PHD_2"/>
    <property type="match status" value="1"/>
</dbReference>
<keyword evidence="9" id="KW-0378">Hydrolase</keyword>
<dbReference type="Gene3D" id="3.40.50.300">
    <property type="entry name" value="P-loop containing nucleotide triphosphate hydrolases"/>
    <property type="match status" value="1"/>
</dbReference>
<feature type="domain" description="PHD-type" evidence="8">
    <location>
        <begin position="620"/>
        <end position="668"/>
    </location>
</feature>
<reference evidence="9 10" key="1">
    <citation type="journal article" date="2014" name="Nat. Commun.">
        <title>Klebsormidium flaccidum genome reveals primary factors for plant terrestrial adaptation.</title>
        <authorList>
            <person name="Hori K."/>
            <person name="Maruyama F."/>
            <person name="Fujisawa T."/>
            <person name="Togashi T."/>
            <person name="Yamamoto N."/>
            <person name="Seo M."/>
            <person name="Sato S."/>
            <person name="Yamada T."/>
            <person name="Mori H."/>
            <person name="Tajima N."/>
            <person name="Moriyama T."/>
            <person name="Ikeuchi M."/>
            <person name="Watanabe M."/>
            <person name="Wada H."/>
            <person name="Kobayashi K."/>
            <person name="Saito M."/>
            <person name="Masuda T."/>
            <person name="Sasaki-Sekimoto Y."/>
            <person name="Mashiguchi K."/>
            <person name="Awai K."/>
            <person name="Shimojima M."/>
            <person name="Masuda S."/>
            <person name="Iwai M."/>
            <person name="Nobusawa T."/>
            <person name="Narise T."/>
            <person name="Kondo S."/>
            <person name="Saito H."/>
            <person name="Sato R."/>
            <person name="Murakawa M."/>
            <person name="Ihara Y."/>
            <person name="Oshima-Yamada Y."/>
            <person name="Ohtaka K."/>
            <person name="Satoh M."/>
            <person name="Sonobe K."/>
            <person name="Ishii M."/>
            <person name="Ohtani R."/>
            <person name="Kanamori-Sato M."/>
            <person name="Honoki R."/>
            <person name="Miyazaki D."/>
            <person name="Mochizuki H."/>
            <person name="Umetsu J."/>
            <person name="Higashi K."/>
            <person name="Shibata D."/>
            <person name="Kamiya Y."/>
            <person name="Sato N."/>
            <person name="Nakamura Y."/>
            <person name="Tabata S."/>
            <person name="Ida S."/>
            <person name="Kurokawa K."/>
            <person name="Ohta H."/>
        </authorList>
    </citation>
    <scope>NUCLEOTIDE SEQUENCE [LARGE SCALE GENOMIC DNA]</scope>
    <source>
        <strain evidence="9 10">NIES-2285</strain>
    </source>
</reference>
<evidence type="ECO:0000256" key="6">
    <source>
        <dbReference type="SAM" id="Coils"/>
    </source>
</evidence>
<dbReference type="OMA" id="CHMTLEL"/>
<keyword evidence="3 5" id="KW-0863">Zinc-finger</keyword>
<sequence length="1386" mass="153768">MDRDNAEASEQQQAEAHRSAVDDSAGAEADQADDLYANYVPQKVTEGIPHPDPVVETASLAEVVPPDFTYKHGLQKQVSEGSISSLQLESVIYAFEKFENAPRLANGDRQGYFIGDGAGVGKGRQIAAIIAEYMRIVGPSGRVLWTSTSTDLKWDAQRDLEDLGLNIRLYPEGTSVLPKASLRLSANGIGNGVLFVTYSLLVSSDGIASSRREQIVEWLMGNETHEEAGPLIVLDESHKSKHLVPKNGKPTKTALAVVALQNALPSARILYVSATGASEPENLGYMVRLDMMRGFSDFPDFLDTIKRAGFGAMEMFSMGLKALGAYVNRTLSYDGAEFEVADVNIPPDLEVMYDRAAGFWQLLFRTMKSAKAAGANVPKHSWAKFWSEHMRFFRQMLIAAKIPELAAIAQKAVEEDNMAVVVGLQSTGEAAMTRQQEELGSEQDEFVSPPKKILMELIENTFPVYAQSMESYELQALEFKVRECRNAYRDLPNAAAAGRARATRARQAAEENDEDDGLEVLAAKTFDEVEADKLAKAKLTGAFLDLDDHVDQEEINRMDKETKKVKKEAAKKEAAVLKKIEQDQYDARRKQKEETRRKLQQQAELERKKELEEEKASWDGEPCQICKIDTGDEMICDGCEKPYHKGCLTPPLEEVPEGDWFCAECQQNGRTSPGNKSAGTASPSIVAATDVEDELEDEDEGDFKTPAKGRAQKRKAAGKGVVDLSDSEDDYQASASESESDDDEDDDSDSDLEFDWRQEKAVADKKGKGKAAAPKFKRAKTASPKDDSDSDMEMLAAPPPVRVKAEGEKKPAIVKPKPPTRRKKAVDIPESDDEEIDDAGAGDDQYYHNARLERVQRLLKQIVELLELPPNPLDDLKARLGGPDAVAEMTGRASHQVRTEDGSVVIENRNKHCALKMLNINEKNAFMAGEKLYAIISEAASTGISLQADKRVENTRRRLHVTLELPWSAEKAIQQFGRTHRSNQASAPVYRIMVTNCGGEKRFASAAAKRLQSLGALLKGDRRALGAGVDLKNFDIDNKYGKDALAKVYAVITDGVLPMPTTTMPTLPSGEDFRTHAKNLLQAVGLLEDSRYGNRVKPALLRKVDKFLNRLLGMALQDQEVLFNFFSDTFDAVVRQEKSKGQFDDGIVSVSAESTKVVDTTILHKDPGSGALTKLVALELDRGVSWEAAEAKFQTYLQSDYAVDTPKNSYYIGDWSSNIGGTGHPFVILAMEQRKEYRRQCKYYRIIRPHNNCAPAITEGDLVKYKKVSKERAEKHWKFWYAHCLQGCLHGLGCVRKSRGEFCNYGTRLEQIHVLTGAVLPIWKDYNDVVLRTHHATDYKVRLVRAQVDSGERIVGLSANDREVDRLMEHLTEKGELYDNVLGGLQ</sequence>
<dbReference type="GO" id="GO:0005634">
    <property type="term" value="C:nucleus"/>
    <property type="evidence" value="ECO:0000318"/>
    <property type="project" value="GO_Central"/>
</dbReference>
<dbReference type="PANTHER" id="PTHR12706:SF30">
    <property type="entry name" value="PROTEIN STRAWBERRY NOTCH-RELATED"/>
    <property type="match status" value="1"/>
</dbReference>
<keyword evidence="6" id="KW-0175">Coiled coil</keyword>
<evidence type="ECO:0000256" key="2">
    <source>
        <dbReference type="ARBA" id="ARBA00022723"/>
    </source>
</evidence>
<dbReference type="Gene3D" id="3.30.40.10">
    <property type="entry name" value="Zinc/RING finger domain, C3HC4 (zinc finger)"/>
    <property type="match status" value="1"/>
</dbReference>
<dbReference type="GO" id="GO:0006355">
    <property type="term" value="P:regulation of DNA-templated transcription"/>
    <property type="evidence" value="ECO:0000318"/>
    <property type="project" value="GO_Central"/>
</dbReference>
<feature type="compositionally biased region" description="Polar residues" evidence="7">
    <location>
        <begin position="666"/>
        <end position="683"/>
    </location>
</feature>
<gene>
    <name evidence="9" type="ORF">KFL_000060490</name>
</gene>
<dbReference type="SUPFAM" id="SSF52540">
    <property type="entry name" value="P-loop containing nucleoside triphosphate hydrolases"/>
    <property type="match status" value="2"/>
</dbReference>
<dbReference type="InterPro" id="IPR001965">
    <property type="entry name" value="Znf_PHD"/>
</dbReference>
<evidence type="ECO:0000256" key="5">
    <source>
        <dbReference type="PROSITE-ProRule" id="PRU00146"/>
    </source>
</evidence>
<feature type="compositionally biased region" description="Acidic residues" evidence="7">
    <location>
        <begin position="738"/>
        <end position="753"/>
    </location>
</feature>
<feature type="coiled-coil region" evidence="6">
    <location>
        <begin position="555"/>
        <end position="615"/>
    </location>
</feature>
<evidence type="ECO:0000256" key="1">
    <source>
        <dbReference type="ARBA" id="ARBA00006992"/>
    </source>
</evidence>
<evidence type="ECO:0000256" key="3">
    <source>
        <dbReference type="ARBA" id="ARBA00022771"/>
    </source>
</evidence>
<dbReference type="PANTHER" id="PTHR12706">
    <property type="entry name" value="STRAWBERRY NOTCH-RELATED"/>
    <property type="match status" value="1"/>
</dbReference>
<dbReference type="InterPro" id="IPR057332">
    <property type="entry name" value="SBNO_a/b_dom"/>
</dbReference>
<comment type="similarity">
    <text evidence="1">Belongs to the SBNO family.</text>
</comment>
<feature type="region of interest" description="Disordered" evidence="7">
    <location>
        <begin position="666"/>
        <end position="842"/>
    </location>
</feature>
<dbReference type="Pfam" id="PF00628">
    <property type="entry name" value="PHD"/>
    <property type="match status" value="1"/>
</dbReference>
<dbReference type="SUPFAM" id="SSF57903">
    <property type="entry name" value="FYVE/PHD zinc finger"/>
    <property type="match status" value="1"/>
</dbReference>
<evidence type="ECO:0000256" key="7">
    <source>
        <dbReference type="SAM" id="MobiDB-lite"/>
    </source>
</evidence>
<protein>
    <submittedName>
        <fullName evidence="9">Protein with Helicase_C domain</fullName>
    </submittedName>
</protein>
<dbReference type="Pfam" id="PF13872">
    <property type="entry name" value="AAA_34"/>
    <property type="match status" value="1"/>
</dbReference>
<dbReference type="InterPro" id="IPR026741">
    <property type="entry name" value="SNO"/>
</dbReference>
<keyword evidence="2" id="KW-0479">Metal-binding</keyword>
<evidence type="ECO:0000313" key="9">
    <source>
        <dbReference type="EMBL" id="GAQ77984.1"/>
    </source>
</evidence>
<dbReference type="InterPro" id="IPR019786">
    <property type="entry name" value="Zinc_finger_PHD-type_CS"/>
</dbReference>
<dbReference type="CDD" id="cd15545">
    <property type="entry name" value="PHD_BAZ2A_like"/>
    <property type="match status" value="1"/>
</dbReference>
<evidence type="ECO:0000256" key="4">
    <source>
        <dbReference type="ARBA" id="ARBA00022833"/>
    </source>
</evidence>
<keyword evidence="9" id="KW-0547">Nucleotide-binding</keyword>
<feature type="compositionally biased region" description="Acidic residues" evidence="7">
    <location>
        <begin position="829"/>
        <end position="841"/>
    </location>
</feature>
<dbReference type="Pfam" id="PF25373">
    <property type="entry name" value="SBNO"/>
    <property type="match status" value="1"/>
</dbReference>
<dbReference type="Proteomes" id="UP000054558">
    <property type="component" value="Unassembled WGS sequence"/>
</dbReference>
<keyword evidence="10" id="KW-1185">Reference proteome</keyword>
<dbReference type="OrthoDB" id="421838at2759"/>
<dbReference type="GO" id="GO:0004386">
    <property type="term" value="F:helicase activity"/>
    <property type="evidence" value="ECO:0007669"/>
    <property type="project" value="UniProtKB-KW"/>
</dbReference>
<evidence type="ECO:0000259" key="8">
    <source>
        <dbReference type="PROSITE" id="PS50016"/>
    </source>
</evidence>
<keyword evidence="9" id="KW-0347">Helicase</keyword>
<dbReference type="SMART" id="SM00249">
    <property type="entry name" value="PHD"/>
    <property type="match status" value="1"/>
</dbReference>
<dbReference type="InterPro" id="IPR019787">
    <property type="entry name" value="Znf_PHD-finger"/>
</dbReference>
<dbReference type="GO" id="GO:0031490">
    <property type="term" value="F:chromatin DNA binding"/>
    <property type="evidence" value="ECO:0000318"/>
    <property type="project" value="GO_Central"/>
</dbReference>
<proteinExistence type="inferred from homology"/>
<feature type="compositionally biased region" description="Acidic residues" evidence="7">
    <location>
        <begin position="690"/>
        <end position="701"/>
    </location>
</feature>
<dbReference type="InterPro" id="IPR026937">
    <property type="entry name" value="SBNO_Helicase_C_dom"/>
</dbReference>
<name>A0A0U9HKK0_KLENI</name>
<dbReference type="GO" id="GO:0008270">
    <property type="term" value="F:zinc ion binding"/>
    <property type="evidence" value="ECO:0007669"/>
    <property type="project" value="UniProtKB-KW"/>
</dbReference>
<dbReference type="InterPro" id="IPR039187">
    <property type="entry name" value="SNO_AAA"/>
</dbReference>
<dbReference type="PROSITE" id="PS01359">
    <property type="entry name" value="ZF_PHD_1"/>
    <property type="match status" value="1"/>
</dbReference>
<dbReference type="GO" id="GO:0042393">
    <property type="term" value="F:histone binding"/>
    <property type="evidence" value="ECO:0000318"/>
    <property type="project" value="GO_Central"/>
</dbReference>
<accession>A0A0U9HKK0</accession>
<feature type="region of interest" description="Disordered" evidence="7">
    <location>
        <begin position="1"/>
        <end position="33"/>
    </location>
</feature>
<keyword evidence="4" id="KW-0862">Zinc</keyword>
<dbReference type="InterPro" id="IPR027417">
    <property type="entry name" value="P-loop_NTPase"/>
</dbReference>
<organism evidence="9 10">
    <name type="scientific">Klebsormidium nitens</name>
    <name type="common">Green alga</name>
    <name type="synonym">Ulothrix nitens</name>
    <dbReference type="NCBI Taxonomy" id="105231"/>
    <lineage>
        <taxon>Eukaryota</taxon>
        <taxon>Viridiplantae</taxon>
        <taxon>Streptophyta</taxon>
        <taxon>Klebsormidiophyceae</taxon>
        <taxon>Klebsormidiales</taxon>
        <taxon>Klebsormidiaceae</taxon>
        <taxon>Klebsormidium</taxon>
    </lineage>
</organism>
<dbReference type="Pfam" id="PF13871">
    <property type="entry name" value="Helicase_C_4"/>
    <property type="match status" value="1"/>
</dbReference>
<evidence type="ECO:0000313" key="10">
    <source>
        <dbReference type="Proteomes" id="UP000054558"/>
    </source>
</evidence>
<dbReference type="EMBL" id="DF236955">
    <property type="protein sequence ID" value="GAQ77984.1"/>
    <property type="molecule type" value="Genomic_DNA"/>
</dbReference>